<accession>A0ABT2IMV2</accession>
<gene>
    <name evidence="2" type="ORF">NZD88_20690</name>
</gene>
<protein>
    <recommendedName>
        <fullName evidence="1">DUF6876 domain-containing protein</fullName>
    </recommendedName>
</protein>
<sequence>MKNKKRIKNNANELYNICYQKEKLILIKEIFFITEGINEIIENENCMDIIQLILNQQDFIFCDVQDWYIEREDNELFNIICKDSLKEVTLIMNNIIIDFYFDSLHIVIKNNTVCLPIEFDFYFNS</sequence>
<dbReference type="RefSeq" id="WP_259831671.1">
    <property type="nucleotide sequence ID" value="NZ_JANZQH010000015.1"/>
</dbReference>
<dbReference type="Pfam" id="PF21781">
    <property type="entry name" value="DUF6876"/>
    <property type="match status" value="1"/>
</dbReference>
<dbReference type="InterPro" id="IPR049241">
    <property type="entry name" value="DUF6876"/>
</dbReference>
<dbReference type="Proteomes" id="UP001142057">
    <property type="component" value="Unassembled WGS sequence"/>
</dbReference>
<feature type="domain" description="DUF6876" evidence="1">
    <location>
        <begin position="27"/>
        <end position="118"/>
    </location>
</feature>
<name>A0ABT2IMV2_9FLAO</name>
<evidence type="ECO:0000313" key="2">
    <source>
        <dbReference type="EMBL" id="MCT2409980.1"/>
    </source>
</evidence>
<proteinExistence type="predicted"/>
<organism evidence="2 3">
    <name type="scientific">Chryseobacterium pyrolae</name>
    <dbReference type="NCBI Taxonomy" id="2987481"/>
    <lineage>
        <taxon>Bacteria</taxon>
        <taxon>Pseudomonadati</taxon>
        <taxon>Bacteroidota</taxon>
        <taxon>Flavobacteriia</taxon>
        <taxon>Flavobacteriales</taxon>
        <taxon>Weeksellaceae</taxon>
        <taxon>Chryseobacterium group</taxon>
        <taxon>Chryseobacterium</taxon>
    </lineage>
</organism>
<reference evidence="2" key="1">
    <citation type="submission" date="2022-08" db="EMBL/GenBank/DDBJ databases">
        <title>Chryseobacterium antibioticum,isolated from the rhizosphere soil of Pyrola in Tibet.</title>
        <authorList>
            <person name="Kan Y."/>
        </authorList>
    </citation>
    <scope>NUCLEOTIDE SEQUENCE</scope>
    <source>
        <strain evidence="2">Pc2-12</strain>
    </source>
</reference>
<evidence type="ECO:0000313" key="3">
    <source>
        <dbReference type="Proteomes" id="UP001142057"/>
    </source>
</evidence>
<evidence type="ECO:0000259" key="1">
    <source>
        <dbReference type="Pfam" id="PF21781"/>
    </source>
</evidence>
<comment type="caution">
    <text evidence="2">The sequence shown here is derived from an EMBL/GenBank/DDBJ whole genome shotgun (WGS) entry which is preliminary data.</text>
</comment>
<keyword evidence="3" id="KW-1185">Reference proteome</keyword>
<dbReference type="EMBL" id="JANZQH010000015">
    <property type="protein sequence ID" value="MCT2409980.1"/>
    <property type="molecule type" value="Genomic_DNA"/>
</dbReference>